<dbReference type="RefSeq" id="WP_379750136.1">
    <property type="nucleotide sequence ID" value="NZ_JBHTCP010000043.1"/>
</dbReference>
<comment type="caution">
    <text evidence="1">The sequence shown here is derived from an EMBL/GenBank/DDBJ whole genome shotgun (WGS) entry which is preliminary data.</text>
</comment>
<protein>
    <submittedName>
        <fullName evidence="1">DUF2624 family protein</fullName>
    </submittedName>
</protein>
<reference evidence="2" key="1">
    <citation type="journal article" date="2019" name="Int. J. Syst. Evol. Microbiol.">
        <title>The Global Catalogue of Microorganisms (GCM) 10K type strain sequencing project: providing services to taxonomists for standard genome sequencing and annotation.</title>
        <authorList>
            <consortium name="The Broad Institute Genomics Platform"/>
            <consortium name="The Broad Institute Genome Sequencing Center for Infectious Disease"/>
            <person name="Wu L."/>
            <person name="Ma J."/>
        </authorList>
    </citation>
    <scope>NUCLEOTIDE SEQUENCE [LARGE SCALE GENOMIC DNA]</scope>
    <source>
        <strain evidence="2">NBRC 106396</strain>
    </source>
</reference>
<dbReference type="Pfam" id="PF11116">
    <property type="entry name" value="DUF2624"/>
    <property type="match status" value="1"/>
</dbReference>
<evidence type="ECO:0000313" key="2">
    <source>
        <dbReference type="Proteomes" id="UP001596549"/>
    </source>
</evidence>
<proteinExistence type="predicted"/>
<keyword evidence="2" id="KW-1185">Reference proteome</keyword>
<dbReference type="Proteomes" id="UP001596549">
    <property type="component" value="Unassembled WGS sequence"/>
</dbReference>
<gene>
    <name evidence="1" type="ORF">ACFQPF_12840</name>
</gene>
<dbReference type="EMBL" id="JBHTCP010000043">
    <property type="protein sequence ID" value="MFC7372558.1"/>
    <property type="molecule type" value="Genomic_DNA"/>
</dbReference>
<name>A0ABW2NTJ2_9BACL</name>
<accession>A0ABW2NTJ2</accession>
<organism evidence="1 2">
    <name type="scientific">Fictibacillus iocasae</name>
    <dbReference type="NCBI Taxonomy" id="2715437"/>
    <lineage>
        <taxon>Bacteria</taxon>
        <taxon>Bacillati</taxon>
        <taxon>Bacillota</taxon>
        <taxon>Bacilli</taxon>
        <taxon>Bacillales</taxon>
        <taxon>Fictibacillaceae</taxon>
        <taxon>Fictibacillus</taxon>
    </lineage>
</organism>
<evidence type="ECO:0000313" key="1">
    <source>
        <dbReference type="EMBL" id="MFC7372558.1"/>
    </source>
</evidence>
<sequence length="87" mass="10154">MNPIMLHFVNQKLNSITPQELISLASEYQFPLTYAEAEKVVSILRRQKIDITNTVQRQQIIAAIAREVSQEKANYIQYLIQSYLDRN</sequence>
<dbReference type="InterPro" id="IPR020277">
    <property type="entry name" value="DUF2624"/>
</dbReference>